<evidence type="ECO:0000313" key="3">
    <source>
        <dbReference type="Proteomes" id="UP000503447"/>
    </source>
</evidence>
<accession>A0A6M5YY87</accession>
<dbReference type="Proteomes" id="UP000503447">
    <property type="component" value="Chromosome"/>
</dbReference>
<name>A0A6M5YY87_9BACT</name>
<dbReference type="RefSeq" id="WP_171473441.1">
    <property type="nucleotide sequence ID" value="NZ_CP053452.2"/>
</dbReference>
<reference evidence="3" key="1">
    <citation type="submission" date="2020-05" db="EMBL/GenBank/DDBJ databases">
        <title>Frigoriglobus tundricola gen. nov., sp. nov., a psychrotolerant cellulolytic planctomycete of the family Gemmataceae with two divergent copies of 16S rRNA gene.</title>
        <authorList>
            <person name="Kulichevskaya I.S."/>
            <person name="Ivanova A.A."/>
            <person name="Naumoff D.G."/>
            <person name="Beletsky A.V."/>
            <person name="Rijpstra W.I.C."/>
            <person name="Sinninghe Damste J.S."/>
            <person name="Mardanov A.V."/>
            <person name="Ravin N.V."/>
            <person name="Dedysh S.N."/>
        </authorList>
    </citation>
    <scope>NUCLEOTIDE SEQUENCE [LARGE SCALE GENOMIC DNA]</scope>
    <source>
        <strain evidence="3">PL17</strain>
    </source>
</reference>
<gene>
    <name evidence="2" type="ORF">FTUN_5792</name>
</gene>
<organism evidence="2 3">
    <name type="scientific">Frigoriglobus tundricola</name>
    <dbReference type="NCBI Taxonomy" id="2774151"/>
    <lineage>
        <taxon>Bacteria</taxon>
        <taxon>Pseudomonadati</taxon>
        <taxon>Planctomycetota</taxon>
        <taxon>Planctomycetia</taxon>
        <taxon>Gemmatales</taxon>
        <taxon>Gemmataceae</taxon>
        <taxon>Frigoriglobus</taxon>
    </lineage>
</organism>
<dbReference type="InterPro" id="IPR018551">
    <property type="entry name" value="DUF2007"/>
</dbReference>
<evidence type="ECO:0000313" key="2">
    <source>
        <dbReference type="EMBL" id="QJW98211.1"/>
    </source>
</evidence>
<dbReference type="Gene3D" id="3.30.70.790">
    <property type="entry name" value="UreE, C-terminal domain"/>
    <property type="match status" value="1"/>
</dbReference>
<dbReference type="EMBL" id="CP053452">
    <property type="protein sequence ID" value="QJW98211.1"/>
    <property type="molecule type" value="Genomic_DNA"/>
</dbReference>
<protein>
    <recommendedName>
        <fullName evidence="1">DUF2007 domain-containing protein</fullName>
    </recommendedName>
</protein>
<feature type="domain" description="DUF2007" evidence="1">
    <location>
        <begin position="11"/>
        <end position="71"/>
    </location>
</feature>
<dbReference type="KEGG" id="ftj:FTUN_5792"/>
<proteinExistence type="predicted"/>
<sequence length="77" mass="8278">MSHGEHDVVKVYSGPVVTVELYQQALREAGISSNVVGLNLSASFGSAIPDSVELWVKSEDAERATAAIEKYEAENRA</sequence>
<dbReference type="Pfam" id="PF09413">
    <property type="entry name" value="DUF2007"/>
    <property type="match status" value="1"/>
</dbReference>
<keyword evidence="3" id="KW-1185">Reference proteome</keyword>
<dbReference type="AlphaFoldDB" id="A0A6M5YY87"/>
<evidence type="ECO:0000259" key="1">
    <source>
        <dbReference type="Pfam" id="PF09413"/>
    </source>
</evidence>